<evidence type="ECO:0000256" key="1">
    <source>
        <dbReference type="SAM" id="MobiDB-lite"/>
    </source>
</evidence>
<dbReference type="RefSeq" id="XP_024319614.1">
    <property type="nucleotide sequence ID" value="XM_024472821.1"/>
</dbReference>
<dbReference type="AlphaFoldDB" id="A0A176ZWZ8"/>
<dbReference type="Proteomes" id="UP000077154">
    <property type="component" value="Unassembled WGS sequence"/>
</dbReference>
<feature type="compositionally biased region" description="Polar residues" evidence="1">
    <location>
        <begin position="28"/>
        <end position="41"/>
    </location>
</feature>
<organism evidence="2">
    <name type="scientific">Pseudogymnoascus destructans</name>
    <dbReference type="NCBI Taxonomy" id="655981"/>
    <lineage>
        <taxon>Eukaryota</taxon>
        <taxon>Fungi</taxon>
        <taxon>Dikarya</taxon>
        <taxon>Ascomycota</taxon>
        <taxon>Pezizomycotina</taxon>
        <taxon>Leotiomycetes</taxon>
        <taxon>Thelebolales</taxon>
        <taxon>Thelebolaceae</taxon>
        <taxon>Pseudogymnoascus</taxon>
    </lineage>
</organism>
<gene>
    <name evidence="2" type="ORF">VC83_09382</name>
</gene>
<protein>
    <submittedName>
        <fullName evidence="2">Uncharacterized protein</fullName>
    </submittedName>
</protein>
<sequence length="78" mass="8405">MFPASAMVDVLEKGVKRGLQRGVKRGLQTGSVSSANHNQVRVASPAPEPRVVSPLRSRPRPSTPHCTTAHTEQKGAHR</sequence>
<evidence type="ECO:0000313" key="2">
    <source>
        <dbReference type="EMBL" id="OAF54307.2"/>
    </source>
</evidence>
<reference evidence="2" key="1">
    <citation type="submission" date="2016-03" db="EMBL/GenBank/DDBJ databases">
        <title>Updated assembly of Pseudogymnoascus destructans, the fungus causing white-nose syndrome of bats.</title>
        <authorList>
            <person name="Palmer J.M."/>
            <person name="Drees K.P."/>
            <person name="Foster J.T."/>
            <person name="Lindner D.L."/>
        </authorList>
    </citation>
    <scope>NUCLEOTIDE SEQUENCE [LARGE SCALE GENOMIC DNA]</scope>
    <source>
        <strain evidence="2">20631-21</strain>
    </source>
</reference>
<proteinExistence type="predicted"/>
<dbReference type="GeneID" id="36292413"/>
<feature type="region of interest" description="Disordered" evidence="1">
    <location>
        <begin position="22"/>
        <end position="78"/>
    </location>
</feature>
<accession>A0A176ZWZ8</accession>
<dbReference type="EMBL" id="KV441430">
    <property type="protein sequence ID" value="OAF54307.2"/>
    <property type="molecule type" value="Genomic_DNA"/>
</dbReference>
<name>A0A176ZWZ8_9PEZI</name>